<dbReference type="GO" id="GO:0008270">
    <property type="term" value="F:zinc ion binding"/>
    <property type="evidence" value="ECO:0007669"/>
    <property type="project" value="UniProtKB-KW"/>
</dbReference>
<evidence type="ECO:0000313" key="4">
    <source>
        <dbReference type="EMBL" id="ELA46623.1"/>
    </source>
</evidence>
<dbReference type="InParanoid" id="L2GTI8"/>
<keyword evidence="1" id="KW-0479">Metal-binding</keyword>
<dbReference type="PROSITE" id="PS00028">
    <property type="entry name" value="ZINC_FINGER_C2H2_1"/>
    <property type="match status" value="1"/>
</dbReference>
<dbReference type="RefSeq" id="XP_008074920.1">
    <property type="nucleotide sequence ID" value="XM_008076729.1"/>
</dbReference>
<dbReference type="AlphaFoldDB" id="L2GTI8"/>
<organism evidence="4 5">
    <name type="scientific">Vavraia culicis (isolate floridensis)</name>
    <name type="common">Microsporidian parasite</name>
    <dbReference type="NCBI Taxonomy" id="948595"/>
    <lineage>
        <taxon>Eukaryota</taxon>
        <taxon>Fungi</taxon>
        <taxon>Fungi incertae sedis</taxon>
        <taxon>Microsporidia</taxon>
        <taxon>Pleistophoridae</taxon>
        <taxon>Vavraia</taxon>
    </lineage>
</organism>
<gene>
    <name evidence="4" type="ORF">VCUG_01907</name>
</gene>
<accession>L2GTI8</accession>
<dbReference type="OMA" id="RCKFVYK"/>
<dbReference type="PROSITE" id="PS50157">
    <property type="entry name" value="ZINC_FINGER_C2H2_2"/>
    <property type="match status" value="1"/>
</dbReference>
<keyword evidence="2" id="KW-0175">Coiled coil</keyword>
<dbReference type="OrthoDB" id="2189995at2759"/>
<dbReference type="InterPro" id="IPR013087">
    <property type="entry name" value="Znf_C2H2_type"/>
</dbReference>
<sequence>MIIVHGSVWFSVRITNLPKNRFYILNIKGMEKETRMDKSIVNDSYLLFKFIKDVRHDKEREREDSITNRGKNGGGGVLHDMKIASNLINGADDDSSVFEDGSYRNSVRSDSVCSYEDMLTQRNSIRGSIVEDSDCISSCNAILECKNNFASCENNTVFYDKDLMFNGERECDILSSNFVGGDSMNGELCSVNQDVDMHGDHFYGSFSLGRAVGCNETRKIREKEENQNLNEEMKKYYHKITSIRKKVFICEYCRCKFVYKKCLVNHVEKNHFGKE</sequence>
<reference evidence="5" key="1">
    <citation type="submission" date="2011-03" db="EMBL/GenBank/DDBJ databases">
        <title>The genome sequence of Vavraia culicis strain floridensis.</title>
        <authorList>
            <consortium name="The Broad Institute Genome Sequencing Platform"/>
            <person name="Cuomo C."/>
            <person name="Becnel J."/>
            <person name="Sanscrainte N."/>
            <person name="Young S.K."/>
            <person name="Zeng Q."/>
            <person name="Gargeya S."/>
            <person name="Fitzgerald M."/>
            <person name="Haas B."/>
            <person name="Abouelleil A."/>
            <person name="Alvarado L."/>
            <person name="Arachchi H.M."/>
            <person name="Berlin A."/>
            <person name="Chapman S.B."/>
            <person name="Gearin G."/>
            <person name="Goldberg J."/>
            <person name="Griggs A."/>
            <person name="Gujja S."/>
            <person name="Hansen M."/>
            <person name="Heiman D."/>
            <person name="Howarth C."/>
            <person name="Larimer J."/>
            <person name="Lui A."/>
            <person name="MacDonald P.J.P."/>
            <person name="McCowen C."/>
            <person name="Montmayeur A."/>
            <person name="Murphy C."/>
            <person name="Neiman D."/>
            <person name="Pearson M."/>
            <person name="Priest M."/>
            <person name="Roberts A."/>
            <person name="Saif S."/>
            <person name="Shea T."/>
            <person name="Sisk P."/>
            <person name="Stolte C."/>
            <person name="Sykes S."/>
            <person name="Wortman J."/>
            <person name="Nusbaum C."/>
            <person name="Birren B."/>
        </authorList>
    </citation>
    <scope>NUCLEOTIDE SEQUENCE [LARGE SCALE GENOMIC DNA]</scope>
    <source>
        <strain evidence="5">floridensis</strain>
    </source>
</reference>
<keyword evidence="5" id="KW-1185">Reference proteome</keyword>
<proteinExistence type="predicted"/>
<evidence type="ECO:0000259" key="3">
    <source>
        <dbReference type="PROSITE" id="PS50157"/>
    </source>
</evidence>
<dbReference type="HOGENOM" id="CLU_1005390_0_0_1"/>
<dbReference type="VEuPathDB" id="MicrosporidiaDB:VCUG_01907"/>
<evidence type="ECO:0000313" key="5">
    <source>
        <dbReference type="Proteomes" id="UP000011081"/>
    </source>
</evidence>
<keyword evidence="1" id="KW-0863">Zinc-finger</keyword>
<name>L2GTI8_VAVCU</name>
<feature type="domain" description="C2H2-type" evidence="3">
    <location>
        <begin position="248"/>
        <end position="275"/>
    </location>
</feature>
<feature type="coiled-coil region" evidence="2">
    <location>
        <begin position="219"/>
        <end position="246"/>
    </location>
</feature>
<keyword evidence="1" id="KW-0862">Zinc</keyword>
<evidence type="ECO:0000256" key="1">
    <source>
        <dbReference type="PROSITE-ProRule" id="PRU00042"/>
    </source>
</evidence>
<dbReference type="EMBL" id="GL877438">
    <property type="protein sequence ID" value="ELA46623.1"/>
    <property type="molecule type" value="Genomic_DNA"/>
</dbReference>
<evidence type="ECO:0000256" key="2">
    <source>
        <dbReference type="SAM" id="Coils"/>
    </source>
</evidence>
<dbReference type="Proteomes" id="UP000011081">
    <property type="component" value="Unassembled WGS sequence"/>
</dbReference>
<dbReference type="GeneID" id="19879776"/>
<protein>
    <recommendedName>
        <fullName evidence="3">C2H2-type domain-containing protein</fullName>
    </recommendedName>
</protein>